<dbReference type="Gene3D" id="1.10.150.240">
    <property type="entry name" value="Putative phosphatase, domain 2"/>
    <property type="match status" value="1"/>
</dbReference>
<dbReference type="Proteomes" id="UP000824927">
    <property type="component" value="Unassembled WGS sequence"/>
</dbReference>
<dbReference type="InterPro" id="IPR041492">
    <property type="entry name" value="HAD_2"/>
</dbReference>
<gene>
    <name evidence="1" type="ORF">KUV31_09400</name>
</gene>
<dbReference type="GO" id="GO:0005829">
    <property type="term" value="C:cytosol"/>
    <property type="evidence" value="ECO:0007669"/>
    <property type="project" value="TreeGrafter"/>
</dbReference>
<dbReference type="InterPro" id="IPR036412">
    <property type="entry name" value="HAD-like_sf"/>
</dbReference>
<name>A0A9Q3S246_9SPHN</name>
<sequence length="217" mass="23085">MSRLVIFDCDGTLVDGQAAICDTMDEAFAAAGLAPPDRNEVRRMVGLSLPHALRILAPDASEDEHAAALEAYKAGYRSRRETGILEEPLYEGMKALIERLDAAGWLLGVATGKSDRGLHACLETHGIKHRFVTLQTADRHPSKPHPAMLEEALAEAGVGAADAVMVGDTTFDIDMAIAARVRAIGVAWGYHEPGELIAAGAQGVAETMEQLEEMIGG</sequence>
<dbReference type="SFLD" id="SFLDG01135">
    <property type="entry name" value="C1.5.6:_HAD__Beta-PGM__Phospha"/>
    <property type="match status" value="1"/>
</dbReference>
<reference evidence="1" key="1">
    <citation type="submission" date="2021-06" db="EMBL/GenBank/DDBJ databases">
        <title>50 bacteria genomes isolated from Dapeng, Shenzhen, China.</title>
        <authorList>
            <person name="Zheng W."/>
            <person name="Yu S."/>
            <person name="Huang Y."/>
        </authorList>
    </citation>
    <scope>NUCLEOTIDE SEQUENCE</scope>
    <source>
        <strain evidence="1">DP4N28-2</strain>
    </source>
</reference>
<dbReference type="EMBL" id="JAHVKP010000001">
    <property type="protein sequence ID" value="MBY6218556.1"/>
    <property type="molecule type" value="Genomic_DNA"/>
</dbReference>
<keyword evidence="1" id="KW-0378">Hydrolase</keyword>
<dbReference type="SFLD" id="SFLDG01129">
    <property type="entry name" value="C1.5:_HAD__Beta-PGM__Phosphata"/>
    <property type="match status" value="1"/>
</dbReference>
<dbReference type="RefSeq" id="WP_222405334.1">
    <property type="nucleotide sequence ID" value="NZ_JAHVKP010000001.1"/>
</dbReference>
<dbReference type="GO" id="GO:0006281">
    <property type="term" value="P:DNA repair"/>
    <property type="evidence" value="ECO:0007669"/>
    <property type="project" value="TreeGrafter"/>
</dbReference>
<accession>A0A9Q3S246</accession>
<dbReference type="InterPro" id="IPR050155">
    <property type="entry name" value="HAD-like_hydrolase_sf"/>
</dbReference>
<dbReference type="GO" id="GO:0008967">
    <property type="term" value="F:phosphoglycolate phosphatase activity"/>
    <property type="evidence" value="ECO:0007669"/>
    <property type="project" value="TreeGrafter"/>
</dbReference>
<dbReference type="InterPro" id="IPR023214">
    <property type="entry name" value="HAD_sf"/>
</dbReference>
<dbReference type="InterPro" id="IPR006439">
    <property type="entry name" value="HAD-SF_hydro_IA"/>
</dbReference>
<evidence type="ECO:0000313" key="1">
    <source>
        <dbReference type="EMBL" id="MBY6218556.1"/>
    </source>
</evidence>
<organism evidence="1 2">
    <name type="scientific">Qipengyuania aquimaris</name>
    <dbReference type="NCBI Taxonomy" id="255984"/>
    <lineage>
        <taxon>Bacteria</taxon>
        <taxon>Pseudomonadati</taxon>
        <taxon>Pseudomonadota</taxon>
        <taxon>Alphaproteobacteria</taxon>
        <taxon>Sphingomonadales</taxon>
        <taxon>Erythrobacteraceae</taxon>
        <taxon>Qipengyuania</taxon>
    </lineage>
</organism>
<protein>
    <submittedName>
        <fullName evidence="1">HAD-IA family hydrolase</fullName>
    </submittedName>
</protein>
<dbReference type="Pfam" id="PF13419">
    <property type="entry name" value="HAD_2"/>
    <property type="match status" value="1"/>
</dbReference>
<dbReference type="InterPro" id="IPR023198">
    <property type="entry name" value="PGP-like_dom2"/>
</dbReference>
<dbReference type="Gene3D" id="3.40.50.1000">
    <property type="entry name" value="HAD superfamily/HAD-like"/>
    <property type="match status" value="1"/>
</dbReference>
<dbReference type="PANTHER" id="PTHR43434:SF24">
    <property type="entry name" value="HYDROLASE-RELATED"/>
    <property type="match status" value="1"/>
</dbReference>
<dbReference type="PANTHER" id="PTHR43434">
    <property type="entry name" value="PHOSPHOGLYCOLATE PHOSPHATASE"/>
    <property type="match status" value="1"/>
</dbReference>
<comment type="caution">
    <text evidence="1">The sequence shown here is derived from an EMBL/GenBank/DDBJ whole genome shotgun (WGS) entry which is preliminary data.</text>
</comment>
<dbReference type="AlphaFoldDB" id="A0A9Q3S246"/>
<evidence type="ECO:0000313" key="2">
    <source>
        <dbReference type="Proteomes" id="UP000824927"/>
    </source>
</evidence>
<proteinExistence type="predicted"/>
<dbReference type="SFLD" id="SFLDS00003">
    <property type="entry name" value="Haloacid_Dehalogenase"/>
    <property type="match status" value="1"/>
</dbReference>
<dbReference type="SUPFAM" id="SSF56784">
    <property type="entry name" value="HAD-like"/>
    <property type="match status" value="1"/>
</dbReference>
<dbReference type="NCBIfam" id="TIGR01549">
    <property type="entry name" value="HAD-SF-IA-v1"/>
    <property type="match status" value="1"/>
</dbReference>